<dbReference type="PANTHER" id="PTHR36504:SF1">
    <property type="entry name" value="LIPOPOLYSACCHARIDE EXPORT SYSTEM PROTEIN LPTA"/>
    <property type="match status" value="1"/>
</dbReference>
<sequence length="154" mass="17897">MVKIKFILFFIFSVALFADKVEITSDAMQAEEMKKEVHFIGNVKITQLKSWIHGDRMIVYFDDNNQTKRYEAIGRVTFEFKKDNHFYKGSANRVIYAPLDSQYILRGNAKIEDMINKRHINGEHIKLDLTSGLASVIGNKQDPVKFIFETEDTK</sequence>
<proteinExistence type="predicted"/>
<feature type="domain" description="Organic solvent tolerance-like N-terminal" evidence="5">
    <location>
        <begin position="22"/>
        <end position="132"/>
    </location>
</feature>
<dbReference type="NCBIfam" id="TIGR03002">
    <property type="entry name" value="outer_YhbN_LptA"/>
    <property type="match status" value="1"/>
</dbReference>
<protein>
    <submittedName>
        <fullName evidence="6">Lipopolysaccharide transport periplasmic protein LptA</fullName>
    </submittedName>
</protein>
<keyword evidence="7" id="KW-1185">Reference proteome</keyword>
<name>A0ABT7QUU8_9BACT</name>
<evidence type="ECO:0000313" key="6">
    <source>
        <dbReference type="EMBL" id="MDM5270618.1"/>
    </source>
</evidence>
<feature type="chain" id="PRO_5047256640" evidence="4">
    <location>
        <begin position="19"/>
        <end position="154"/>
    </location>
</feature>
<accession>A0ABT7QUU8</accession>
<dbReference type="Pfam" id="PF03968">
    <property type="entry name" value="LptD_N"/>
    <property type="match status" value="1"/>
</dbReference>
<evidence type="ECO:0000256" key="1">
    <source>
        <dbReference type="ARBA" id="ARBA00022448"/>
    </source>
</evidence>
<evidence type="ECO:0000256" key="2">
    <source>
        <dbReference type="ARBA" id="ARBA00022729"/>
    </source>
</evidence>
<keyword evidence="2 4" id="KW-0732">Signal</keyword>
<reference evidence="6" key="1">
    <citation type="submission" date="2023-01" db="EMBL/GenBank/DDBJ databases">
        <title>Sulfurovum sp. zt1-1 genome assembly.</title>
        <authorList>
            <person name="Wang J."/>
        </authorList>
    </citation>
    <scope>NUCLEOTIDE SEQUENCE</scope>
    <source>
        <strain evidence="6">Zt1-1</strain>
    </source>
</reference>
<dbReference type="InterPro" id="IPR005653">
    <property type="entry name" value="OstA-like_N"/>
</dbReference>
<comment type="caution">
    <text evidence="6">The sequence shown here is derived from an EMBL/GenBank/DDBJ whole genome shotgun (WGS) entry which is preliminary data.</text>
</comment>
<evidence type="ECO:0000313" key="7">
    <source>
        <dbReference type="Proteomes" id="UP001169069"/>
    </source>
</evidence>
<dbReference type="InterPro" id="IPR014340">
    <property type="entry name" value="LptA"/>
</dbReference>
<organism evidence="6 7">
    <name type="scientific">Sulfurovum zhangzhouensis</name>
    <dbReference type="NCBI Taxonomy" id="3019067"/>
    <lineage>
        <taxon>Bacteria</taxon>
        <taxon>Pseudomonadati</taxon>
        <taxon>Campylobacterota</taxon>
        <taxon>Epsilonproteobacteria</taxon>
        <taxon>Campylobacterales</taxon>
        <taxon>Sulfurovaceae</taxon>
        <taxon>Sulfurovum</taxon>
    </lineage>
</organism>
<dbReference type="PANTHER" id="PTHR36504">
    <property type="entry name" value="LIPOPOLYSACCHARIDE EXPORT SYSTEM PROTEIN LPTA"/>
    <property type="match status" value="1"/>
</dbReference>
<keyword evidence="3" id="KW-0574">Periplasm</keyword>
<dbReference type="EMBL" id="JAQIBD010000001">
    <property type="protein sequence ID" value="MDM5270618.1"/>
    <property type="molecule type" value="Genomic_DNA"/>
</dbReference>
<dbReference type="RefSeq" id="WP_289411896.1">
    <property type="nucleotide sequence ID" value="NZ_JAQIBD010000001.1"/>
</dbReference>
<gene>
    <name evidence="6" type="primary">lptA</name>
    <name evidence="6" type="ORF">PGH07_00330</name>
</gene>
<evidence type="ECO:0000259" key="5">
    <source>
        <dbReference type="Pfam" id="PF03968"/>
    </source>
</evidence>
<dbReference type="InterPro" id="IPR052037">
    <property type="entry name" value="LPS_export_LptA"/>
</dbReference>
<dbReference type="Gene3D" id="2.60.450.10">
    <property type="entry name" value="Lipopolysaccharide (LPS) transport protein A like domain"/>
    <property type="match status" value="1"/>
</dbReference>
<evidence type="ECO:0000256" key="4">
    <source>
        <dbReference type="SAM" id="SignalP"/>
    </source>
</evidence>
<feature type="signal peptide" evidence="4">
    <location>
        <begin position="1"/>
        <end position="18"/>
    </location>
</feature>
<evidence type="ECO:0000256" key="3">
    <source>
        <dbReference type="ARBA" id="ARBA00022764"/>
    </source>
</evidence>
<keyword evidence="1" id="KW-0813">Transport</keyword>
<dbReference type="Proteomes" id="UP001169069">
    <property type="component" value="Unassembled WGS sequence"/>
</dbReference>